<dbReference type="GO" id="GO:0006874">
    <property type="term" value="P:intracellular calcium ion homeostasis"/>
    <property type="evidence" value="ECO:0007669"/>
    <property type="project" value="TreeGrafter"/>
</dbReference>
<dbReference type="Gene3D" id="1.20.1420.30">
    <property type="entry name" value="NCX, central ion-binding region"/>
    <property type="match status" value="1"/>
</dbReference>
<dbReference type="AlphaFoldDB" id="A0A382Z0F1"/>
<keyword evidence="2 5" id="KW-0812">Transmembrane</keyword>
<dbReference type="InterPro" id="IPR044880">
    <property type="entry name" value="NCX_ion-bd_dom_sf"/>
</dbReference>
<feature type="transmembrane region" description="Helical" evidence="5">
    <location>
        <begin position="104"/>
        <end position="121"/>
    </location>
</feature>
<feature type="domain" description="Sodium/calcium exchanger membrane region" evidence="6">
    <location>
        <begin position="5"/>
        <end position="141"/>
    </location>
</feature>
<dbReference type="Pfam" id="PF01699">
    <property type="entry name" value="Na_Ca_ex"/>
    <property type="match status" value="1"/>
</dbReference>
<feature type="transmembrane region" description="Helical" evidence="5">
    <location>
        <begin position="38"/>
        <end position="62"/>
    </location>
</feature>
<reference evidence="7" key="1">
    <citation type="submission" date="2018-05" db="EMBL/GenBank/DDBJ databases">
        <authorList>
            <person name="Lanie J.A."/>
            <person name="Ng W.-L."/>
            <person name="Kazmierczak K.M."/>
            <person name="Andrzejewski T.M."/>
            <person name="Davidsen T.M."/>
            <person name="Wayne K.J."/>
            <person name="Tettelin H."/>
            <person name="Glass J.I."/>
            <person name="Rusch D."/>
            <person name="Podicherti R."/>
            <person name="Tsui H.-C.T."/>
            <person name="Winkler M.E."/>
        </authorList>
    </citation>
    <scope>NUCLEOTIDE SEQUENCE</scope>
</reference>
<name>A0A382Z0F1_9ZZZZ</name>
<evidence type="ECO:0000256" key="5">
    <source>
        <dbReference type="SAM" id="Phobius"/>
    </source>
</evidence>
<protein>
    <recommendedName>
        <fullName evidence="6">Sodium/calcium exchanger membrane region domain-containing protein</fullName>
    </recommendedName>
</protein>
<feature type="transmembrane region" description="Helical" evidence="5">
    <location>
        <begin position="6"/>
        <end position="26"/>
    </location>
</feature>
<dbReference type="PANTHER" id="PTHR10846:SF8">
    <property type="entry name" value="INNER MEMBRANE PROTEIN YRBG"/>
    <property type="match status" value="1"/>
</dbReference>
<dbReference type="InterPro" id="IPR004837">
    <property type="entry name" value="NaCa_Exmemb"/>
</dbReference>
<dbReference type="PANTHER" id="PTHR10846">
    <property type="entry name" value="SODIUM/POTASSIUM/CALCIUM EXCHANGER"/>
    <property type="match status" value="1"/>
</dbReference>
<accession>A0A382Z0F1</accession>
<evidence type="ECO:0000256" key="1">
    <source>
        <dbReference type="ARBA" id="ARBA00004141"/>
    </source>
</evidence>
<evidence type="ECO:0000256" key="4">
    <source>
        <dbReference type="ARBA" id="ARBA00023136"/>
    </source>
</evidence>
<evidence type="ECO:0000259" key="6">
    <source>
        <dbReference type="Pfam" id="PF01699"/>
    </source>
</evidence>
<dbReference type="GO" id="GO:0005886">
    <property type="term" value="C:plasma membrane"/>
    <property type="evidence" value="ECO:0007669"/>
    <property type="project" value="TreeGrafter"/>
</dbReference>
<dbReference type="GO" id="GO:0005262">
    <property type="term" value="F:calcium channel activity"/>
    <property type="evidence" value="ECO:0007669"/>
    <property type="project" value="TreeGrafter"/>
</dbReference>
<organism evidence="7">
    <name type="scientific">marine metagenome</name>
    <dbReference type="NCBI Taxonomy" id="408172"/>
    <lineage>
        <taxon>unclassified sequences</taxon>
        <taxon>metagenomes</taxon>
        <taxon>ecological metagenomes</taxon>
    </lineage>
</organism>
<proteinExistence type="predicted"/>
<comment type="subcellular location">
    <subcellularLocation>
        <location evidence="1">Membrane</location>
        <topology evidence="1">Multi-pass membrane protein</topology>
    </subcellularLocation>
</comment>
<sequence length="181" mass="19574">MLINIGLIIIGLIMLYFGGNILVTGSTRLAKLFRISPFIISAAVVGCGTSTPELAVSVLASLHGYGEIALGNVIGSNIANIGLVLGLTALIVPLKIEEQRFKEEAPSLIVASLLIVGFAWNNYLSRIEGSVMFIVLFIYLWKAFGKKENFEIELEEDSQFLKNKGPAVQFCLILAGLTMLV</sequence>
<keyword evidence="4 5" id="KW-0472">Membrane</keyword>
<keyword evidence="3 5" id="KW-1133">Transmembrane helix</keyword>
<evidence type="ECO:0000313" key="7">
    <source>
        <dbReference type="EMBL" id="SVD89004.1"/>
    </source>
</evidence>
<feature type="non-terminal residue" evidence="7">
    <location>
        <position position="181"/>
    </location>
</feature>
<dbReference type="InterPro" id="IPR004481">
    <property type="entry name" value="K/Na/Ca-exchanger"/>
</dbReference>
<evidence type="ECO:0000256" key="3">
    <source>
        <dbReference type="ARBA" id="ARBA00022989"/>
    </source>
</evidence>
<dbReference type="GO" id="GO:0008273">
    <property type="term" value="F:calcium, potassium:sodium antiporter activity"/>
    <property type="evidence" value="ECO:0007669"/>
    <property type="project" value="TreeGrafter"/>
</dbReference>
<evidence type="ECO:0000256" key="2">
    <source>
        <dbReference type="ARBA" id="ARBA00022692"/>
    </source>
</evidence>
<dbReference type="EMBL" id="UINC01180020">
    <property type="protein sequence ID" value="SVD89004.1"/>
    <property type="molecule type" value="Genomic_DNA"/>
</dbReference>
<feature type="transmembrane region" description="Helical" evidence="5">
    <location>
        <begin position="68"/>
        <end position="92"/>
    </location>
</feature>
<gene>
    <name evidence="7" type="ORF">METZ01_LOCUS441858</name>
</gene>